<name>A0A1G1YMU7_9BACT</name>
<sequence length="76" mass="8788">MQIANGKSQILKDKRFAISDKQTRAINPRFHYACALFGLKLSRIDKLVGSFFNRHAMTAAPQRKFEFLILIQYSNI</sequence>
<evidence type="ECO:0000313" key="2">
    <source>
        <dbReference type="Proteomes" id="UP000178122"/>
    </source>
</evidence>
<reference evidence="1 2" key="1">
    <citation type="journal article" date="2016" name="Nat. Commun.">
        <title>Thousands of microbial genomes shed light on interconnected biogeochemical processes in an aquifer system.</title>
        <authorList>
            <person name="Anantharaman K."/>
            <person name="Brown C.T."/>
            <person name="Hug L.A."/>
            <person name="Sharon I."/>
            <person name="Castelle C.J."/>
            <person name="Probst A.J."/>
            <person name="Thomas B.C."/>
            <person name="Singh A."/>
            <person name="Wilkins M.J."/>
            <person name="Karaoz U."/>
            <person name="Brodie E.L."/>
            <person name="Williams K.H."/>
            <person name="Hubbard S.S."/>
            <person name="Banfield J.F."/>
        </authorList>
    </citation>
    <scope>NUCLEOTIDE SEQUENCE [LARGE SCALE GENOMIC DNA]</scope>
</reference>
<protein>
    <submittedName>
        <fullName evidence="1">Uncharacterized protein</fullName>
    </submittedName>
</protein>
<evidence type="ECO:0000313" key="1">
    <source>
        <dbReference type="EMBL" id="OGY53683.1"/>
    </source>
</evidence>
<comment type="caution">
    <text evidence="1">The sequence shown here is derived from an EMBL/GenBank/DDBJ whole genome shotgun (WGS) entry which is preliminary data.</text>
</comment>
<dbReference type="EMBL" id="MHIN01000042">
    <property type="protein sequence ID" value="OGY53683.1"/>
    <property type="molecule type" value="Genomic_DNA"/>
</dbReference>
<organism evidence="1 2">
    <name type="scientific">Candidatus Buchananbacteria bacterium RIFCSPLOWO2_01_FULL_40_23b</name>
    <dbReference type="NCBI Taxonomy" id="1797544"/>
    <lineage>
        <taxon>Bacteria</taxon>
        <taxon>Candidatus Buchananiibacteriota</taxon>
    </lineage>
</organism>
<accession>A0A1G1YMU7</accession>
<proteinExistence type="predicted"/>
<dbReference type="AlphaFoldDB" id="A0A1G1YMU7"/>
<gene>
    <name evidence="1" type="ORF">A2912_05050</name>
</gene>
<dbReference type="Proteomes" id="UP000178122">
    <property type="component" value="Unassembled WGS sequence"/>
</dbReference>